<name>A0A512M912_9BACT</name>
<accession>A0A512M912</accession>
<evidence type="ECO:0000313" key="2">
    <source>
        <dbReference type="Proteomes" id="UP000321577"/>
    </source>
</evidence>
<keyword evidence="2" id="KW-1185">Reference proteome</keyword>
<gene>
    <name evidence="1" type="ORF">BGE01nite_24740</name>
</gene>
<proteinExistence type="predicted"/>
<organism evidence="1 2">
    <name type="scientific">Brevifollis gellanilyticus</name>
    <dbReference type="NCBI Taxonomy" id="748831"/>
    <lineage>
        <taxon>Bacteria</taxon>
        <taxon>Pseudomonadati</taxon>
        <taxon>Verrucomicrobiota</taxon>
        <taxon>Verrucomicrobiia</taxon>
        <taxon>Verrucomicrobiales</taxon>
        <taxon>Verrucomicrobiaceae</taxon>
    </lineage>
</organism>
<comment type="caution">
    <text evidence="1">The sequence shown here is derived from an EMBL/GenBank/DDBJ whole genome shotgun (WGS) entry which is preliminary data.</text>
</comment>
<protein>
    <submittedName>
        <fullName evidence="1">Uncharacterized protein</fullName>
    </submittedName>
</protein>
<dbReference type="EMBL" id="BKAG01000015">
    <property type="protein sequence ID" value="GEP43183.1"/>
    <property type="molecule type" value="Genomic_DNA"/>
</dbReference>
<sequence>MGGWCELGVSATPIPVMPHVIQLLLPLCAFDQKPLPQDLHAKVKAELMQKFGGLTTYSRPPIHGQEPPMVGKVQEDRVAYEVVAWEFDEVWWSGYRHALERRFDRRDVVVRARTMQWR</sequence>
<dbReference type="Proteomes" id="UP000321577">
    <property type="component" value="Unassembled WGS sequence"/>
</dbReference>
<reference evidence="1 2" key="1">
    <citation type="submission" date="2019-07" db="EMBL/GenBank/DDBJ databases">
        <title>Whole genome shotgun sequence of Brevifollis gellanilyticus NBRC 108608.</title>
        <authorList>
            <person name="Hosoyama A."/>
            <person name="Uohara A."/>
            <person name="Ohji S."/>
            <person name="Ichikawa N."/>
        </authorList>
    </citation>
    <scope>NUCLEOTIDE SEQUENCE [LARGE SCALE GENOMIC DNA]</scope>
    <source>
        <strain evidence="1 2">NBRC 108608</strain>
    </source>
</reference>
<evidence type="ECO:0000313" key="1">
    <source>
        <dbReference type="EMBL" id="GEP43183.1"/>
    </source>
</evidence>
<dbReference type="AlphaFoldDB" id="A0A512M912"/>